<evidence type="ECO:0000313" key="5">
    <source>
        <dbReference type="Proteomes" id="UP000195798"/>
    </source>
</evidence>
<accession>A0A1V3Y3E9</accession>
<evidence type="ECO:0000313" key="2">
    <source>
        <dbReference type="EMBL" id="ART98846.1"/>
    </source>
</evidence>
<evidence type="ECO:0000313" key="4">
    <source>
        <dbReference type="EMBL" id="QTD66852.1"/>
    </source>
</evidence>
<proteinExistence type="predicted"/>
<evidence type="ECO:0000313" key="6">
    <source>
        <dbReference type="Proteomes" id="UP000234740"/>
    </source>
</evidence>
<keyword evidence="1" id="KW-0812">Transmembrane</keyword>
<evidence type="ECO:0000313" key="3">
    <source>
        <dbReference type="EMBL" id="PKZ91642.1"/>
    </source>
</evidence>
<dbReference type="GeneID" id="48925234"/>
<keyword evidence="1" id="KW-0472">Membrane</keyword>
<dbReference type="RefSeq" id="WP_003648572.1">
    <property type="nucleotide sequence ID" value="NZ_CABHMU010000001.1"/>
</dbReference>
<name>A0A1V3Y3E9_LACGS</name>
<reference evidence="2 5" key="1">
    <citation type="submission" date="2017-05" db="EMBL/GenBank/DDBJ databases">
        <authorList>
            <person name="Oh N.-S."/>
        </authorList>
    </citation>
    <scope>NUCLEOTIDE SEQUENCE [LARGE SCALE GENOMIC DNA]</scope>
    <source>
        <strain evidence="2 5">4M13</strain>
    </source>
</reference>
<protein>
    <submittedName>
        <fullName evidence="3">DNA-directed RNA polymerase subunit beta</fullName>
    </submittedName>
</protein>
<gene>
    <name evidence="2" type="ORF">CCE30_08030</name>
    <name evidence="3" type="ORF">CYJ86_03970</name>
    <name evidence="4" type="ORF">J3E67_001223</name>
</gene>
<dbReference type="OrthoDB" id="2300232at2"/>
<feature type="transmembrane region" description="Helical" evidence="1">
    <location>
        <begin position="21"/>
        <end position="41"/>
    </location>
</feature>
<reference evidence="4" key="3">
    <citation type="submission" date="2021-03" db="EMBL/GenBank/DDBJ databases">
        <title>Whole genome sequence of Lactobacillus gasseri HL75.</title>
        <authorList>
            <person name="Kim J.-M."/>
            <person name="Chung S.H."/>
            <person name="Kim J.-S."/>
        </authorList>
    </citation>
    <scope>NUCLEOTIDE SEQUENCE</scope>
    <source>
        <strain evidence="4">HL75</strain>
    </source>
</reference>
<dbReference type="Proteomes" id="UP000195798">
    <property type="component" value="Chromosome"/>
</dbReference>
<dbReference type="Proteomes" id="UP000234740">
    <property type="component" value="Unassembled WGS sequence"/>
</dbReference>
<reference evidence="3 6" key="2">
    <citation type="submission" date="2017-12" db="EMBL/GenBank/DDBJ databases">
        <title>Phylogenetic diversity of female urinary microbiome.</title>
        <authorList>
            <person name="Thomas-White K."/>
            <person name="Wolfe A.J."/>
        </authorList>
    </citation>
    <scope>NUCLEOTIDE SEQUENCE [LARGE SCALE GENOMIC DNA]</scope>
    <source>
        <strain evidence="3 6">UMB0099</strain>
    </source>
</reference>
<sequence length="61" mass="6900">MNRESFDFSLVNKHLKKVGKIILYLFVTMLLGALIGCGVASGNPFAIFFPSTWVHFFEFLS</sequence>
<dbReference type="EMBL" id="CP021427">
    <property type="protein sequence ID" value="ART98846.1"/>
    <property type="molecule type" value="Genomic_DNA"/>
</dbReference>
<organism evidence="3 6">
    <name type="scientific">Lactobacillus gasseri</name>
    <dbReference type="NCBI Taxonomy" id="1596"/>
    <lineage>
        <taxon>Bacteria</taxon>
        <taxon>Bacillati</taxon>
        <taxon>Bacillota</taxon>
        <taxon>Bacilli</taxon>
        <taxon>Lactobacillales</taxon>
        <taxon>Lactobacillaceae</taxon>
        <taxon>Lactobacillus</taxon>
    </lineage>
</organism>
<dbReference type="EMBL" id="PKKC01000001">
    <property type="protein sequence ID" value="PKZ91642.1"/>
    <property type="molecule type" value="Genomic_DNA"/>
</dbReference>
<dbReference type="GO" id="GO:0000428">
    <property type="term" value="C:DNA-directed RNA polymerase complex"/>
    <property type="evidence" value="ECO:0007669"/>
    <property type="project" value="UniProtKB-KW"/>
</dbReference>
<keyword evidence="3" id="KW-0240">DNA-directed RNA polymerase</keyword>
<dbReference type="EMBL" id="CP071801">
    <property type="protein sequence ID" value="QTD66852.1"/>
    <property type="molecule type" value="Genomic_DNA"/>
</dbReference>
<keyword evidence="1" id="KW-1133">Transmembrane helix</keyword>
<evidence type="ECO:0000256" key="1">
    <source>
        <dbReference type="SAM" id="Phobius"/>
    </source>
</evidence>
<dbReference type="Proteomes" id="UP000663932">
    <property type="component" value="Chromosome"/>
</dbReference>
<dbReference type="AlphaFoldDB" id="A0A1V3Y3E9"/>
<keyword evidence="3" id="KW-0804">Transcription</keyword>